<evidence type="ECO:0000313" key="2">
    <source>
        <dbReference type="EMBL" id="GIF61645.1"/>
    </source>
</evidence>
<dbReference type="Proteomes" id="UP000624325">
    <property type="component" value="Unassembled WGS sequence"/>
</dbReference>
<feature type="region of interest" description="Disordered" evidence="1">
    <location>
        <begin position="48"/>
        <end position="105"/>
    </location>
</feature>
<gene>
    <name evidence="2" type="ORF">Air01nite_77400</name>
</gene>
<evidence type="ECO:0000256" key="1">
    <source>
        <dbReference type="SAM" id="MobiDB-lite"/>
    </source>
</evidence>
<dbReference type="EMBL" id="BONC01000118">
    <property type="protein sequence ID" value="GIF61645.1"/>
    <property type="molecule type" value="Genomic_DNA"/>
</dbReference>
<reference evidence="2 3" key="1">
    <citation type="submission" date="2021-01" db="EMBL/GenBank/DDBJ databases">
        <title>Whole genome shotgun sequence of Asanoa iriomotensis NBRC 100142.</title>
        <authorList>
            <person name="Komaki H."/>
            <person name="Tamura T."/>
        </authorList>
    </citation>
    <scope>NUCLEOTIDE SEQUENCE [LARGE SCALE GENOMIC DNA]</scope>
    <source>
        <strain evidence="2 3">NBRC 100142</strain>
    </source>
</reference>
<feature type="compositionally biased region" description="Polar residues" evidence="1">
    <location>
        <begin position="63"/>
        <end position="82"/>
    </location>
</feature>
<comment type="caution">
    <text evidence="2">The sequence shown here is derived from an EMBL/GenBank/DDBJ whole genome shotgun (WGS) entry which is preliminary data.</text>
</comment>
<name>A0ABQ4CH54_9ACTN</name>
<proteinExistence type="predicted"/>
<evidence type="ECO:0000313" key="3">
    <source>
        <dbReference type="Proteomes" id="UP000624325"/>
    </source>
</evidence>
<accession>A0ABQ4CH54</accession>
<sequence length="105" mass="11415">MLPRVTRSPANRHQLVPVRNCTGHSGFGRLTDVNPSTPAVWRTLGPQDTRYRLSGSGADNRFGDQSTTRNGGDKAVTTNPLTTRGIHCGGKWQHANTHAPRIADD</sequence>
<keyword evidence="3" id="KW-1185">Reference proteome</keyword>
<organism evidence="2 3">
    <name type="scientific">Asanoa iriomotensis</name>
    <dbReference type="NCBI Taxonomy" id="234613"/>
    <lineage>
        <taxon>Bacteria</taxon>
        <taxon>Bacillati</taxon>
        <taxon>Actinomycetota</taxon>
        <taxon>Actinomycetes</taxon>
        <taxon>Micromonosporales</taxon>
        <taxon>Micromonosporaceae</taxon>
        <taxon>Asanoa</taxon>
    </lineage>
</organism>
<protein>
    <submittedName>
        <fullName evidence="2">Uncharacterized protein</fullName>
    </submittedName>
</protein>